<accession>A0ABU8WPT0</accession>
<dbReference type="Proteomes" id="UP001385892">
    <property type="component" value="Unassembled WGS sequence"/>
</dbReference>
<evidence type="ECO:0000313" key="2">
    <source>
        <dbReference type="Proteomes" id="UP001385892"/>
    </source>
</evidence>
<dbReference type="EMBL" id="JBBKZT010000011">
    <property type="protein sequence ID" value="MEJ8849531.1"/>
    <property type="molecule type" value="Genomic_DNA"/>
</dbReference>
<keyword evidence="2" id="KW-1185">Reference proteome</keyword>
<protein>
    <submittedName>
        <fullName evidence="1">Uncharacterized protein</fullName>
    </submittedName>
</protein>
<evidence type="ECO:0000313" key="1">
    <source>
        <dbReference type="EMBL" id="MEJ8849531.1"/>
    </source>
</evidence>
<name>A0ABU8WPT0_9BURK</name>
<proteinExistence type="predicted"/>
<sequence>MAIGLEFTSVEAVEIGGLQMLYAYPLALFEGVTSVSLDVSLPRNALVDAFRVVVQARRVDQTGAQEVAQLRSYASASGNELVIDFGTPRTVNGIALPGGAEVKSVQGWLGSQFAPSAAFVGSDSSPVFAELRSERLRVLMSRALGADELADITLRLPEPPSGLEIRIDDGAPVYQHPEPVQPRATVTTPDLSGWDKESRRLVDLTAALAALTGDPLAPEDDITFKLTLTTKVPCELALAEAARTVRRVRRVRFGAETVTHVDFDAEGAADVALALPAPAGGAARFVSEIRWVAAAELPAQRVIPPLGPEAALGADGTTVLADLVVTTDRGACARLPAGTGIGELTGLRLPLAALGDGAEARVVLWSPAPVGGLPLEPLPQGTSKPVTLAAGAEAWVTFVFDKPLALDAAALPWAALVATRGTLSWTLARAGGDALTDQQLVRRGPPNGPWAALPAPLQSASGVLDARARLRLIGLAPKAAPLAPLTLALSGAATTDLNPTAKGAAASLSLAPAVAVAQPVLVLVARVAGSVELRDVDVVSNN</sequence>
<gene>
    <name evidence="1" type="ORF">WKW82_22975</name>
</gene>
<comment type="caution">
    <text evidence="1">The sequence shown here is derived from an EMBL/GenBank/DDBJ whole genome shotgun (WGS) entry which is preliminary data.</text>
</comment>
<dbReference type="RefSeq" id="WP_340344665.1">
    <property type="nucleotide sequence ID" value="NZ_JBBKZT010000011.1"/>
</dbReference>
<organism evidence="1 2">
    <name type="scientific">Variovorax rhizosphaerae</name>
    <dbReference type="NCBI Taxonomy" id="1836200"/>
    <lineage>
        <taxon>Bacteria</taxon>
        <taxon>Pseudomonadati</taxon>
        <taxon>Pseudomonadota</taxon>
        <taxon>Betaproteobacteria</taxon>
        <taxon>Burkholderiales</taxon>
        <taxon>Comamonadaceae</taxon>
        <taxon>Variovorax</taxon>
    </lineage>
</organism>
<reference evidence="1 2" key="1">
    <citation type="submission" date="2024-03" db="EMBL/GenBank/DDBJ databases">
        <title>Novel species of the genus Variovorax.</title>
        <authorList>
            <person name="Liu Q."/>
            <person name="Xin Y.-H."/>
        </authorList>
    </citation>
    <scope>NUCLEOTIDE SEQUENCE [LARGE SCALE GENOMIC DNA]</scope>
    <source>
        <strain evidence="1 2">KACC 18900</strain>
    </source>
</reference>